<accession>A0AAD3TUW9</accession>
<dbReference type="AlphaFoldDB" id="A0AAD3TUW9"/>
<comment type="caution">
    <text evidence="2">The sequence shown here is derived from an EMBL/GenBank/DDBJ whole genome shotgun (WGS) entry which is preliminary data.</text>
</comment>
<evidence type="ECO:0000313" key="2">
    <source>
        <dbReference type="EMBL" id="GMK57048.1"/>
    </source>
</evidence>
<dbReference type="Proteomes" id="UP001222932">
    <property type="component" value="Unassembled WGS sequence"/>
</dbReference>
<feature type="region of interest" description="Disordered" evidence="1">
    <location>
        <begin position="116"/>
        <end position="139"/>
    </location>
</feature>
<keyword evidence="3" id="KW-1185">Reference proteome</keyword>
<evidence type="ECO:0000313" key="3">
    <source>
        <dbReference type="Proteomes" id="UP001222932"/>
    </source>
</evidence>
<gene>
    <name evidence="2" type="ORF">CspeluHIS016_0308880</name>
</gene>
<evidence type="ECO:0000256" key="1">
    <source>
        <dbReference type="SAM" id="MobiDB-lite"/>
    </source>
</evidence>
<dbReference type="EMBL" id="BTCM01000003">
    <property type="protein sequence ID" value="GMK57048.1"/>
    <property type="molecule type" value="Genomic_DNA"/>
</dbReference>
<sequence length="173" mass="18783">MSAHLYEVAHTNCDILTWHYEHACDIYTHALDESDDDDGLAARRIGGVLEALSDIQTAIAVEQRALPDPILRELARTHGLAMVAEEVARRLDVLADAVGITEECCRRALERLAASSGVQGADEQVEEENESENGDRLGERRGVVQVYCVLTRASEPKPSGHSEGSKGSTVCEA</sequence>
<proteinExistence type="predicted"/>
<feature type="compositionally biased region" description="Basic and acidic residues" evidence="1">
    <location>
        <begin position="154"/>
        <end position="164"/>
    </location>
</feature>
<protein>
    <submittedName>
        <fullName evidence="2">Uncharacterized protein</fullName>
    </submittedName>
</protein>
<reference evidence="2" key="2">
    <citation type="submission" date="2023-06" db="EMBL/GenBank/DDBJ databases">
        <authorList>
            <person name="Kobayashi Y."/>
            <person name="Kayamori A."/>
            <person name="Aoki K."/>
            <person name="Shiwa Y."/>
            <person name="Fujita N."/>
            <person name="Sugita T."/>
            <person name="Iwasaki W."/>
            <person name="Tanaka N."/>
            <person name="Takashima M."/>
        </authorList>
    </citation>
    <scope>NUCLEOTIDE SEQUENCE</scope>
    <source>
        <strain evidence="2">HIS016</strain>
    </source>
</reference>
<name>A0AAD3TUW9_9TREE</name>
<organism evidence="2 3">
    <name type="scientific">Cutaneotrichosporon spelunceum</name>
    <dbReference type="NCBI Taxonomy" id="1672016"/>
    <lineage>
        <taxon>Eukaryota</taxon>
        <taxon>Fungi</taxon>
        <taxon>Dikarya</taxon>
        <taxon>Basidiomycota</taxon>
        <taxon>Agaricomycotina</taxon>
        <taxon>Tremellomycetes</taxon>
        <taxon>Trichosporonales</taxon>
        <taxon>Trichosporonaceae</taxon>
        <taxon>Cutaneotrichosporon</taxon>
    </lineage>
</organism>
<feature type="compositionally biased region" description="Acidic residues" evidence="1">
    <location>
        <begin position="123"/>
        <end position="132"/>
    </location>
</feature>
<feature type="region of interest" description="Disordered" evidence="1">
    <location>
        <begin position="154"/>
        <end position="173"/>
    </location>
</feature>
<reference evidence="2" key="1">
    <citation type="journal article" date="2023" name="BMC Genomics">
        <title>Chromosome-level genome assemblies of Cutaneotrichosporon spp. (Trichosporonales, Basidiomycota) reveal imbalanced evolution between nucleotide sequences and chromosome synteny.</title>
        <authorList>
            <person name="Kobayashi Y."/>
            <person name="Kayamori A."/>
            <person name="Aoki K."/>
            <person name="Shiwa Y."/>
            <person name="Matsutani M."/>
            <person name="Fujita N."/>
            <person name="Sugita T."/>
            <person name="Iwasaki W."/>
            <person name="Tanaka N."/>
            <person name="Takashima M."/>
        </authorList>
    </citation>
    <scope>NUCLEOTIDE SEQUENCE</scope>
    <source>
        <strain evidence="2">HIS016</strain>
    </source>
</reference>